<evidence type="ECO:0000256" key="1">
    <source>
        <dbReference type="SAM" id="MobiDB-lite"/>
    </source>
</evidence>
<keyword evidence="2" id="KW-0812">Transmembrane</keyword>
<accession>A0A9X1B4A9</accession>
<dbReference type="Proteomes" id="UP001138768">
    <property type="component" value="Unassembled WGS sequence"/>
</dbReference>
<keyword evidence="2" id="KW-1133">Transmembrane helix</keyword>
<evidence type="ECO:0000313" key="4">
    <source>
        <dbReference type="Proteomes" id="UP001138768"/>
    </source>
</evidence>
<name>A0A9X1B4A9_9GAMM</name>
<proteinExistence type="predicted"/>
<evidence type="ECO:0000313" key="3">
    <source>
        <dbReference type="EMBL" id="MBK1618422.1"/>
    </source>
</evidence>
<dbReference type="EMBL" id="NRRY01000010">
    <property type="protein sequence ID" value="MBK1618422.1"/>
    <property type="molecule type" value="Genomic_DNA"/>
</dbReference>
<organism evidence="3 4">
    <name type="scientific">Lamprobacter modestohalophilus</name>
    <dbReference type="NCBI Taxonomy" id="1064514"/>
    <lineage>
        <taxon>Bacteria</taxon>
        <taxon>Pseudomonadati</taxon>
        <taxon>Pseudomonadota</taxon>
        <taxon>Gammaproteobacteria</taxon>
        <taxon>Chromatiales</taxon>
        <taxon>Chromatiaceae</taxon>
        <taxon>Lamprobacter</taxon>
    </lineage>
</organism>
<feature type="compositionally biased region" description="Basic and acidic residues" evidence="1">
    <location>
        <begin position="64"/>
        <end position="73"/>
    </location>
</feature>
<gene>
    <name evidence="3" type="ORF">CKO42_08215</name>
</gene>
<feature type="transmembrane region" description="Helical" evidence="2">
    <location>
        <begin position="15"/>
        <end position="34"/>
    </location>
</feature>
<evidence type="ECO:0000256" key="2">
    <source>
        <dbReference type="SAM" id="Phobius"/>
    </source>
</evidence>
<protein>
    <submittedName>
        <fullName evidence="3">Uncharacterized protein</fullName>
    </submittedName>
</protein>
<keyword evidence="2" id="KW-0472">Membrane</keyword>
<reference evidence="3 4" key="1">
    <citation type="journal article" date="2020" name="Microorganisms">
        <title>Osmotic Adaptation and Compatible Solute Biosynthesis of Phototrophic Bacteria as Revealed from Genome Analyses.</title>
        <authorList>
            <person name="Imhoff J.F."/>
            <person name="Rahn T."/>
            <person name="Kunzel S."/>
            <person name="Keller A."/>
            <person name="Neulinger S.C."/>
        </authorList>
    </citation>
    <scope>NUCLEOTIDE SEQUENCE [LARGE SCALE GENOMIC DNA]</scope>
    <source>
        <strain evidence="3 4">DSM 25653</strain>
    </source>
</reference>
<sequence>MVDGEVTVRRLYKQGQAFVTSLPALLLMSGEFYLGHAIRRPDRATAPRCRGTGAVDHGLSLRDAAPHRSLSDA</sequence>
<dbReference type="AlphaFoldDB" id="A0A9X1B4A9"/>
<comment type="caution">
    <text evidence="3">The sequence shown here is derived from an EMBL/GenBank/DDBJ whole genome shotgun (WGS) entry which is preliminary data.</text>
</comment>
<feature type="region of interest" description="Disordered" evidence="1">
    <location>
        <begin position="44"/>
        <end position="73"/>
    </location>
</feature>
<keyword evidence="4" id="KW-1185">Reference proteome</keyword>